<dbReference type="GO" id="GO:0016491">
    <property type="term" value="F:oxidoreductase activity"/>
    <property type="evidence" value="ECO:0007669"/>
    <property type="project" value="InterPro"/>
</dbReference>
<dbReference type="InterPro" id="IPR020471">
    <property type="entry name" value="AKR"/>
</dbReference>
<evidence type="ECO:0000313" key="3">
    <source>
        <dbReference type="Proteomes" id="UP001178148"/>
    </source>
</evidence>
<organism evidence="2 3">
    <name type="scientific">Candidatus Endonucleibacter bathymodioli</name>
    <dbReference type="NCBI Taxonomy" id="539814"/>
    <lineage>
        <taxon>Bacteria</taxon>
        <taxon>Pseudomonadati</taxon>
        <taxon>Pseudomonadota</taxon>
        <taxon>Gammaproteobacteria</taxon>
        <taxon>Oceanospirillales</taxon>
        <taxon>Endozoicomonadaceae</taxon>
        <taxon>Candidatus Endonucleibacter</taxon>
    </lineage>
</organism>
<feature type="domain" description="NADP-dependent oxidoreductase" evidence="1">
    <location>
        <begin position="19"/>
        <end position="216"/>
    </location>
</feature>
<evidence type="ECO:0000259" key="1">
    <source>
        <dbReference type="Pfam" id="PF00248"/>
    </source>
</evidence>
<gene>
    <name evidence="2" type="ORF">QS748_07955</name>
</gene>
<dbReference type="SUPFAM" id="SSF51430">
    <property type="entry name" value="NAD(P)-linked oxidoreductase"/>
    <property type="match status" value="1"/>
</dbReference>
<name>A0AA90NLX3_9GAMM</name>
<dbReference type="InterPro" id="IPR023210">
    <property type="entry name" value="NADP_OxRdtase_dom"/>
</dbReference>
<evidence type="ECO:0000313" key="2">
    <source>
        <dbReference type="EMBL" id="MDP0589120.1"/>
    </source>
</evidence>
<protein>
    <submittedName>
        <fullName evidence="2">Aldo/keto reductase</fullName>
    </submittedName>
</protein>
<comment type="caution">
    <text evidence="2">The sequence shown here is derived from an EMBL/GenBank/DDBJ whole genome shotgun (WGS) entry which is preliminary data.</text>
</comment>
<dbReference type="AlphaFoldDB" id="A0AA90NLX3"/>
<dbReference type="PANTHER" id="PTHR43312">
    <property type="entry name" value="D-THREO-ALDOSE 1-DEHYDROGENASE"/>
    <property type="match status" value="1"/>
</dbReference>
<dbReference type="Gene3D" id="3.20.20.100">
    <property type="entry name" value="NADP-dependent oxidoreductase domain"/>
    <property type="match status" value="1"/>
</dbReference>
<dbReference type="EMBL" id="JASXSV010000010">
    <property type="protein sequence ID" value="MDP0589120.1"/>
    <property type="molecule type" value="Genomic_DNA"/>
</dbReference>
<accession>A0AA90NLX3</accession>
<reference evidence="2 3" key="1">
    <citation type="journal article" date="2023" name="bioRxiv">
        <title>An intranuclear bacterial parasite of deep-sea mussels expresses apoptosis inhibitors acquired from its host.</title>
        <authorList>
            <person name="Gonzalez Porras M.A."/>
            <person name="Assie A."/>
            <person name="Tietjen M."/>
            <person name="Violette M."/>
            <person name="Kleiner M."/>
            <person name="Gruber-Vodicka H."/>
            <person name="Dubilier N."/>
            <person name="Leisch N."/>
        </authorList>
    </citation>
    <scope>NUCLEOTIDE SEQUENCE [LARGE SCALE GENOMIC DNA]</scope>
    <source>
        <strain evidence="2">IAP13</strain>
    </source>
</reference>
<dbReference type="InterPro" id="IPR053135">
    <property type="entry name" value="AKR2_Oxidoreductase"/>
</dbReference>
<dbReference type="PRINTS" id="PR00069">
    <property type="entry name" value="ALDKETRDTASE"/>
</dbReference>
<keyword evidence="3" id="KW-1185">Reference proteome</keyword>
<dbReference type="CDD" id="cd19095">
    <property type="entry name" value="AKR_PA4992-like"/>
    <property type="match status" value="1"/>
</dbReference>
<proteinExistence type="predicted"/>
<dbReference type="PANTHER" id="PTHR43312:SF1">
    <property type="entry name" value="NADP-DEPENDENT OXIDOREDUCTASE DOMAIN-CONTAINING PROTEIN"/>
    <property type="match status" value="1"/>
</dbReference>
<dbReference type="InterPro" id="IPR036812">
    <property type="entry name" value="NAD(P)_OxRdtase_dom_sf"/>
</dbReference>
<dbReference type="Proteomes" id="UP001178148">
    <property type="component" value="Unassembled WGS sequence"/>
</dbReference>
<sequence>MEVALGKKIIAGTNIAVSPLGLGTVKLGRNQQVKYPVGFKIPNDKEAKNLLDLAQALGINLLDTAPAYGSSEERLGKLLGHSRKDWVICGKVGEEFESGESHFDFSPKHIRFSVERTLKRLNSDYIDIILVHSSGDDINIIQQFGCLDTLSALKKEGLIRALGMSTKTIEGGIMALKQSDMVMVTYNLRDQSTKPILDYAKEHNKGILIKKAFASGYACLDGEDPVLASMKLVHSHPAISSAVVGTINSVHLRQNVAAYKSASS</sequence>
<dbReference type="Pfam" id="PF00248">
    <property type="entry name" value="Aldo_ket_red"/>
    <property type="match status" value="1"/>
</dbReference>